<dbReference type="EMBL" id="AYYY01000010">
    <property type="protein sequence ID" value="KRM62194.1"/>
    <property type="molecule type" value="Genomic_DNA"/>
</dbReference>
<dbReference type="PATRIC" id="fig|1423813.3.peg.767"/>
<keyword evidence="1" id="KW-0472">Membrane</keyword>
<proteinExistence type="predicted"/>
<reference evidence="2 3" key="1">
    <citation type="journal article" date="2015" name="Genome Announc.">
        <title>Expanding the biotechnology potential of lactobacilli through comparative genomics of 213 strains and associated genera.</title>
        <authorList>
            <person name="Sun Z."/>
            <person name="Harris H.M."/>
            <person name="McCann A."/>
            <person name="Guo C."/>
            <person name="Argimon S."/>
            <person name="Zhang W."/>
            <person name="Yang X."/>
            <person name="Jeffery I.B."/>
            <person name="Cooney J.C."/>
            <person name="Kagawa T.F."/>
            <person name="Liu W."/>
            <person name="Song Y."/>
            <person name="Salvetti E."/>
            <person name="Wrobel A."/>
            <person name="Rasinkangas P."/>
            <person name="Parkhill J."/>
            <person name="Rea M.C."/>
            <person name="O'Sullivan O."/>
            <person name="Ritari J."/>
            <person name="Douillard F.P."/>
            <person name="Paul Ross R."/>
            <person name="Yang R."/>
            <person name="Briner A.E."/>
            <person name="Felis G.E."/>
            <person name="de Vos W.M."/>
            <person name="Barrangou R."/>
            <person name="Klaenhammer T.R."/>
            <person name="Caufield P.W."/>
            <person name="Cui Y."/>
            <person name="Zhang H."/>
            <person name="O'Toole P.W."/>
        </authorList>
    </citation>
    <scope>NUCLEOTIDE SEQUENCE [LARGE SCALE GENOMIC DNA]</scope>
    <source>
        <strain evidence="2 3">DSM 20634</strain>
    </source>
</reference>
<feature type="transmembrane region" description="Helical" evidence="1">
    <location>
        <begin position="58"/>
        <end position="78"/>
    </location>
</feature>
<dbReference type="STRING" id="1423813.FC26_GL000755"/>
<dbReference type="AlphaFoldDB" id="A0A0R2A729"/>
<gene>
    <name evidence="2" type="ORF">FC26_GL000755</name>
</gene>
<evidence type="ECO:0008006" key="4">
    <source>
        <dbReference type="Google" id="ProtNLM"/>
    </source>
</evidence>
<comment type="caution">
    <text evidence="2">The sequence shown here is derived from an EMBL/GenBank/DDBJ whole genome shotgun (WGS) entry which is preliminary data.</text>
</comment>
<feature type="transmembrane region" description="Helical" evidence="1">
    <location>
        <begin position="122"/>
        <end position="144"/>
    </location>
</feature>
<protein>
    <recommendedName>
        <fullName evidence="4">Integral membrane protein</fullName>
    </recommendedName>
</protein>
<feature type="transmembrane region" description="Helical" evidence="1">
    <location>
        <begin position="90"/>
        <end position="116"/>
    </location>
</feature>
<keyword evidence="1" id="KW-0812">Transmembrane</keyword>
<keyword evidence="3" id="KW-1185">Reference proteome</keyword>
<organism evidence="2 3">
    <name type="scientific">Paucilactobacillus vaccinostercus DSM 20634</name>
    <dbReference type="NCBI Taxonomy" id="1423813"/>
    <lineage>
        <taxon>Bacteria</taxon>
        <taxon>Bacillati</taxon>
        <taxon>Bacillota</taxon>
        <taxon>Bacilli</taxon>
        <taxon>Lactobacillales</taxon>
        <taxon>Lactobacillaceae</taxon>
        <taxon>Paucilactobacillus</taxon>
    </lineage>
</organism>
<keyword evidence="1" id="KW-1133">Transmembrane helix</keyword>
<name>A0A0R2A729_9LACO</name>
<dbReference type="GO" id="GO:0022857">
    <property type="term" value="F:transmembrane transporter activity"/>
    <property type="evidence" value="ECO:0007669"/>
    <property type="project" value="InterPro"/>
</dbReference>
<accession>A0A0R2A729</accession>
<feature type="transmembrane region" description="Helical" evidence="1">
    <location>
        <begin position="27"/>
        <end position="52"/>
    </location>
</feature>
<evidence type="ECO:0000313" key="3">
    <source>
        <dbReference type="Proteomes" id="UP000051733"/>
    </source>
</evidence>
<evidence type="ECO:0000256" key="1">
    <source>
        <dbReference type="SAM" id="Phobius"/>
    </source>
</evidence>
<sequence>MACCIAINFVGSNLALLLKLPIYLDSIGTLFVAATFGPLAGMIVGGTTGVLVGVTSDLYSLFFMPIQLVIALVAGLVYTHCDIQKIRHIWWSALVIALPGTILSTLITILCFGGITSSGSSLIVQLLFGAGLSKATAVLVVQLITDYADRFISLLIVALAYRTLVNRFAHRA</sequence>
<dbReference type="Gene3D" id="1.10.1760.20">
    <property type="match status" value="1"/>
</dbReference>
<dbReference type="Proteomes" id="UP000051733">
    <property type="component" value="Unassembled WGS sequence"/>
</dbReference>
<evidence type="ECO:0000313" key="2">
    <source>
        <dbReference type="EMBL" id="KRM62194.1"/>
    </source>
</evidence>